<keyword evidence="2" id="KW-1133">Transmembrane helix</keyword>
<keyword evidence="2" id="KW-0472">Membrane</keyword>
<keyword evidence="2" id="KW-0812">Transmembrane</keyword>
<organism evidence="3 4">
    <name type="scientific">Eutypa lata (strain UCR-EL1)</name>
    <name type="common">Grapevine dieback disease fungus</name>
    <name type="synonym">Eutypa armeniacae</name>
    <dbReference type="NCBI Taxonomy" id="1287681"/>
    <lineage>
        <taxon>Eukaryota</taxon>
        <taxon>Fungi</taxon>
        <taxon>Dikarya</taxon>
        <taxon>Ascomycota</taxon>
        <taxon>Pezizomycotina</taxon>
        <taxon>Sordariomycetes</taxon>
        <taxon>Xylariomycetidae</taxon>
        <taxon>Xylariales</taxon>
        <taxon>Diatrypaceae</taxon>
        <taxon>Eutypa</taxon>
    </lineage>
</organism>
<feature type="transmembrane region" description="Helical" evidence="2">
    <location>
        <begin position="82"/>
        <end position="102"/>
    </location>
</feature>
<sequence>MAPPSTFPQELPPRPAASGSWKERNCPGLRSCLWFDWDAYSLIATETAVIVRRICQWTVLLIYATLGIWGLVKGVYGRNVIGWVIGSVVVVVAFFCMGHFLAGIGQAKGKRKVLGSLVDRWHFDIFLIASALIFIALLVANVLQNFPLGNIGYLTTWYGMWVLIVAVWWITTWVPEPESYV</sequence>
<evidence type="ECO:0000256" key="1">
    <source>
        <dbReference type="SAM" id="MobiDB-lite"/>
    </source>
</evidence>
<name>M7SQX4_EUTLA</name>
<dbReference type="EMBL" id="KB706159">
    <property type="protein sequence ID" value="EMR68889.1"/>
    <property type="molecule type" value="Genomic_DNA"/>
</dbReference>
<dbReference type="HOGENOM" id="CLU_1489019_0_0_1"/>
<feature type="compositionally biased region" description="Pro residues" evidence="1">
    <location>
        <begin position="1"/>
        <end position="15"/>
    </location>
</feature>
<keyword evidence="4" id="KW-1185">Reference proteome</keyword>
<feature type="transmembrane region" description="Helical" evidence="2">
    <location>
        <begin position="155"/>
        <end position="174"/>
    </location>
</feature>
<dbReference type="KEGG" id="ela:UCREL1_4094"/>
<feature type="region of interest" description="Disordered" evidence="1">
    <location>
        <begin position="1"/>
        <end position="22"/>
    </location>
</feature>
<dbReference type="eggNOG" id="ENOG502T44S">
    <property type="taxonomic scope" value="Eukaryota"/>
</dbReference>
<dbReference type="OrthoDB" id="3750908at2759"/>
<gene>
    <name evidence="3" type="ORF">UCREL1_4094</name>
</gene>
<evidence type="ECO:0000256" key="2">
    <source>
        <dbReference type="SAM" id="Phobius"/>
    </source>
</evidence>
<accession>M7SQX4</accession>
<proteinExistence type="predicted"/>
<evidence type="ECO:0000313" key="3">
    <source>
        <dbReference type="EMBL" id="EMR68889.1"/>
    </source>
</evidence>
<feature type="transmembrane region" description="Helical" evidence="2">
    <location>
        <begin position="57"/>
        <end position="76"/>
    </location>
</feature>
<dbReference type="Proteomes" id="UP000012174">
    <property type="component" value="Unassembled WGS sequence"/>
</dbReference>
<protein>
    <submittedName>
        <fullName evidence="3">Uncharacterized protein</fullName>
    </submittedName>
</protein>
<reference evidence="4" key="1">
    <citation type="journal article" date="2013" name="Genome Announc.">
        <title>Draft genome sequence of the grapevine dieback fungus Eutypa lata UCR-EL1.</title>
        <authorList>
            <person name="Blanco-Ulate B."/>
            <person name="Rolshausen P.E."/>
            <person name="Cantu D."/>
        </authorList>
    </citation>
    <scope>NUCLEOTIDE SEQUENCE [LARGE SCALE GENOMIC DNA]</scope>
    <source>
        <strain evidence="4">UCR-EL1</strain>
    </source>
</reference>
<evidence type="ECO:0000313" key="4">
    <source>
        <dbReference type="Proteomes" id="UP000012174"/>
    </source>
</evidence>
<feature type="transmembrane region" description="Helical" evidence="2">
    <location>
        <begin position="123"/>
        <end position="143"/>
    </location>
</feature>
<dbReference type="OMA" id="VAWICTW"/>
<dbReference type="AlphaFoldDB" id="M7SQX4"/>